<dbReference type="EMBL" id="JADBGQ010000003">
    <property type="protein sequence ID" value="KAG5406367.1"/>
    <property type="molecule type" value="Genomic_DNA"/>
</dbReference>
<evidence type="ECO:0000313" key="2">
    <source>
        <dbReference type="Proteomes" id="UP000823674"/>
    </source>
</evidence>
<keyword evidence="2" id="KW-1185">Reference proteome</keyword>
<sequence>MTDTTALIPTEKYRFRKYKQLMVLANTNIDFSDVYGDACGIKRFKATYNDKSKENQRVMWTAVCVSVFDMVANKLHHKFETLCVEPKVIVSTDINPKFVGGELCLFSMLVSILV</sequence>
<name>A0ABQ7N632_BRACM</name>
<evidence type="ECO:0000313" key="1">
    <source>
        <dbReference type="EMBL" id="KAG5406367.1"/>
    </source>
</evidence>
<gene>
    <name evidence="1" type="primary">A03p049530.1_BraROA</name>
    <name evidence="1" type="ORF">IGI04_012486</name>
</gene>
<organism evidence="1 2">
    <name type="scientific">Brassica rapa subsp. trilocularis</name>
    <dbReference type="NCBI Taxonomy" id="1813537"/>
    <lineage>
        <taxon>Eukaryota</taxon>
        <taxon>Viridiplantae</taxon>
        <taxon>Streptophyta</taxon>
        <taxon>Embryophyta</taxon>
        <taxon>Tracheophyta</taxon>
        <taxon>Spermatophyta</taxon>
        <taxon>Magnoliopsida</taxon>
        <taxon>eudicotyledons</taxon>
        <taxon>Gunneridae</taxon>
        <taxon>Pentapetalae</taxon>
        <taxon>rosids</taxon>
        <taxon>malvids</taxon>
        <taxon>Brassicales</taxon>
        <taxon>Brassicaceae</taxon>
        <taxon>Brassiceae</taxon>
        <taxon>Brassica</taxon>
    </lineage>
</organism>
<dbReference type="Proteomes" id="UP000823674">
    <property type="component" value="Chromosome A03"/>
</dbReference>
<proteinExistence type="predicted"/>
<protein>
    <submittedName>
        <fullName evidence="1">Uncharacterized protein</fullName>
    </submittedName>
</protein>
<comment type="caution">
    <text evidence="1">The sequence shown here is derived from an EMBL/GenBank/DDBJ whole genome shotgun (WGS) entry which is preliminary data.</text>
</comment>
<accession>A0ABQ7N632</accession>
<reference evidence="1 2" key="1">
    <citation type="submission" date="2021-03" db="EMBL/GenBank/DDBJ databases">
        <authorList>
            <person name="King G.J."/>
            <person name="Bancroft I."/>
            <person name="Baten A."/>
            <person name="Bloomfield J."/>
            <person name="Borpatragohain P."/>
            <person name="He Z."/>
            <person name="Irish N."/>
            <person name="Irwin J."/>
            <person name="Liu K."/>
            <person name="Mauleon R.P."/>
            <person name="Moore J."/>
            <person name="Morris R."/>
            <person name="Ostergaard L."/>
            <person name="Wang B."/>
            <person name="Wells R."/>
        </authorList>
    </citation>
    <scope>NUCLEOTIDE SEQUENCE [LARGE SCALE GENOMIC DNA]</scope>
    <source>
        <strain evidence="1">R-o-18</strain>
        <tissue evidence="1">Leaf</tissue>
    </source>
</reference>